<protein>
    <submittedName>
        <fullName evidence="1">Uncharacterized protein</fullName>
    </submittedName>
</protein>
<organism evidence="1 2">
    <name type="scientific">Pseudofulvibacter geojedonensis</name>
    <dbReference type="NCBI Taxonomy" id="1123758"/>
    <lineage>
        <taxon>Bacteria</taxon>
        <taxon>Pseudomonadati</taxon>
        <taxon>Bacteroidota</taxon>
        <taxon>Flavobacteriia</taxon>
        <taxon>Flavobacteriales</taxon>
        <taxon>Flavobacteriaceae</taxon>
        <taxon>Pseudofulvibacter</taxon>
    </lineage>
</organism>
<evidence type="ECO:0000313" key="2">
    <source>
        <dbReference type="Proteomes" id="UP001596997"/>
    </source>
</evidence>
<keyword evidence="2" id="KW-1185">Reference proteome</keyword>
<proteinExistence type="predicted"/>
<comment type="caution">
    <text evidence="1">The sequence shown here is derived from an EMBL/GenBank/DDBJ whole genome shotgun (WGS) entry which is preliminary data.</text>
</comment>
<evidence type="ECO:0000313" key="1">
    <source>
        <dbReference type="EMBL" id="MFD0964494.1"/>
    </source>
</evidence>
<gene>
    <name evidence="1" type="ORF">ACFQ1O_10810</name>
</gene>
<dbReference type="RefSeq" id="WP_377716039.1">
    <property type="nucleotide sequence ID" value="NZ_JBHTJM010000009.1"/>
</dbReference>
<accession>A0ABW3I3P4</accession>
<reference evidence="2" key="1">
    <citation type="journal article" date="2019" name="Int. J. Syst. Evol. Microbiol.">
        <title>The Global Catalogue of Microorganisms (GCM) 10K type strain sequencing project: providing services to taxonomists for standard genome sequencing and annotation.</title>
        <authorList>
            <consortium name="The Broad Institute Genomics Platform"/>
            <consortium name="The Broad Institute Genome Sequencing Center for Infectious Disease"/>
            <person name="Wu L."/>
            <person name="Ma J."/>
        </authorList>
    </citation>
    <scope>NUCLEOTIDE SEQUENCE [LARGE SCALE GENOMIC DNA]</scope>
    <source>
        <strain evidence="2">CCUG 62114</strain>
    </source>
</reference>
<sequence>MSVETKPRTNTVTLENAKKYTEKWQIATKDQHCKAFLIPALDLSELLKEMEILKKNDLTGKYELDESKLTNAGVRGYLGIDSTNGTGKDNGYGEKMLFVGTDYNSKTGAHNDIILNPTNPQSKDSGIYDFTYPCPSTCDINSELYHEDK</sequence>
<name>A0ABW3I3P4_9FLAO</name>
<dbReference type="EMBL" id="JBHTJM010000009">
    <property type="protein sequence ID" value="MFD0964494.1"/>
    <property type="molecule type" value="Genomic_DNA"/>
</dbReference>
<dbReference type="Proteomes" id="UP001596997">
    <property type="component" value="Unassembled WGS sequence"/>
</dbReference>